<feature type="domain" description="SEC7" evidence="1">
    <location>
        <begin position="20"/>
        <end position="114"/>
    </location>
</feature>
<dbReference type="InterPro" id="IPR000904">
    <property type="entry name" value="Sec7_dom"/>
</dbReference>
<keyword evidence="3" id="KW-1185">Reference proteome</keyword>
<evidence type="ECO:0000259" key="1">
    <source>
        <dbReference type="PROSITE" id="PS50190"/>
    </source>
</evidence>
<evidence type="ECO:0000313" key="2">
    <source>
        <dbReference type="EMBL" id="MEQ2181065.1"/>
    </source>
</evidence>
<evidence type="ECO:0000313" key="3">
    <source>
        <dbReference type="Proteomes" id="UP001476798"/>
    </source>
</evidence>
<feature type="non-terminal residue" evidence="2">
    <location>
        <position position="1"/>
    </location>
</feature>
<sequence length="116" mass="13163">RLKDEIAEVTNEIESLGLTEERKSMQRNKQMAIGRKKFNMDPTKGIHFLTESSLLKNTSEDIAQFLYKGEGLNKTAIGDYLGERLPGEAQKIDRMMEAFAQRYCRCNPGVFQSTGV</sequence>
<proteinExistence type="predicted"/>
<dbReference type="PROSITE" id="PS50190">
    <property type="entry name" value="SEC7"/>
    <property type="match status" value="1"/>
</dbReference>
<dbReference type="SMART" id="SM00222">
    <property type="entry name" value="Sec7"/>
    <property type="match status" value="1"/>
</dbReference>
<name>A0ABV0PC89_9TELE</name>
<dbReference type="Proteomes" id="UP001476798">
    <property type="component" value="Unassembled WGS sequence"/>
</dbReference>
<accession>A0ABV0PC89</accession>
<dbReference type="SUPFAM" id="SSF48425">
    <property type="entry name" value="Sec7 domain"/>
    <property type="match status" value="1"/>
</dbReference>
<dbReference type="PANTHER" id="PTHR10663:SF340">
    <property type="entry name" value="CYTOHESIN-1"/>
    <property type="match status" value="1"/>
</dbReference>
<dbReference type="Gene3D" id="1.10.220.20">
    <property type="match status" value="1"/>
</dbReference>
<dbReference type="PANTHER" id="PTHR10663">
    <property type="entry name" value="GUANYL-NUCLEOTIDE EXCHANGE FACTOR"/>
    <property type="match status" value="1"/>
</dbReference>
<gene>
    <name evidence="2" type="primary">CYTH1_1</name>
    <name evidence="2" type="ORF">GOODEAATRI_007503</name>
</gene>
<reference evidence="2 3" key="1">
    <citation type="submission" date="2021-06" db="EMBL/GenBank/DDBJ databases">
        <authorList>
            <person name="Palmer J.M."/>
        </authorList>
    </citation>
    <scope>NUCLEOTIDE SEQUENCE [LARGE SCALE GENOMIC DNA]</scope>
    <source>
        <strain evidence="2 3">GA_2019</strain>
        <tissue evidence="2">Muscle</tissue>
    </source>
</reference>
<dbReference type="Pfam" id="PF01369">
    <property type="entry name" value="Sec7"/>
    <property type="match status" value="1"/>
</dbReference>
<dbReference type="InterPro" id="IPR035999">
    <property type="entry name" value="Sec7_dom_sf"/>
</dbReference>
<organism evidence="2 3">
    <name type="scientific">Goodea atripinnis</name>
    <dbReference type="NCBI Taxonomy" id="208336"/>
    <lineage>
        <taxon>Eukaryota</taxon>
        <taxon>Metazoa</taxon>
        <taxon>Chordata</taxon>
        <taxon>Craniata</taxon>
        <taxon>Vertebrata</taxon>
        <taxon>Euteleostomi</taxon>
        <taxon>Actinopterygii</taxon>
        <taxon>Neopterygii</taxon>
        <taxon>Teleostei</taxon>
        <taxon>Neoteleostei</taxon>
        <taxon>Acanthomorphata</taxon>
        <taxon>Ovalentaria</taxon>
        <taxon>Atherinomorphae</taxon>
        <taxon>Cyprinodontiformes</taxon>
        <taxon>Goodeidae</taxon>
        <taxon>Goodea</taxon>
    </lineage>
</organism>
<comment type="caution">
    <text evidence="2">The sequence shown here is derived from an EMBL/GenBank/DDBJ whole genome shotgun (WGS) entry which is preliminary data.</text>
</comment>
<dbReference type="EMBL" id="JAHRIO010070347">
    <property type="protein sequence ID" value="MEQ2181065.1"/>
    <property type="molecule type" value="Genomic_DNA"/>
</dbReference>
<protein>
    <submittedName>
        <fullName evidence="2">Cytohesin-1</fullName>
    </submittedName>
</protein>